<protein>
    <recommendedName>
        <fullName evidence="3">Major facilitator superfamily (MFS) profile domain-containing protein</fullName>
    </recommendedName>
</protein>
<feature type="transmembrane region" description="Helical" evidence="2">
    <location>
        <begin position="35"/>
        <end position="58"/>
    </location>
</feature>
<dbReference type="EMBL" id="CAJPVJ010061890">
    <property type="protein sequence ID" value="CAG2184249.1"/>
    <property type="molecule type" value="Genomic_DNA"/>
</dbReference>
<name>A0A7R9R2A6_9ACAR</name>
<feature type="domain" description="Major facilitator superfamily (MFS) profile" evidence="3">
    <location>
        <begin position="1"/>
        <end position="74"/>
    </location>
</feature>
<proteinExistence type="predicted"/>
<organism evidence="4">
    <name type="scientific">Oppiella nova</name>
    <dbReference type="NCBI Taxonomy" id="334625"/>
    <lineage>
        <taxon>Eukaryota</taxon>
        <taxon>Metazoa</taxon>
        <taxon>Ecdysozoa</taxon>
        <taxon>Arthropoda</taxon>
        <taxon>Chelicerata</taxon>
        <taxon>Arachnida</taxon>
        <taxon>Acari</taxon>
        <taxon>Acariformes</taxon>
        <taxon>Sarcoptiformes</taxon>
        <taxon>Oribatida</taxon>
        <taxon>Brachypylina</taxon>
        <taxon>Oppioidea</taxon>
        <taxon>Oppiidae</taxon>
        <taxon>Oppiella</taxon>
    </lineage>
</organism>
<dbReference type="Gene3D" id="1.20.1250.20">
    <property type="entry name" value="MFS general substrate transporter like domains"/>
    <property type="match status" value="1"/>
</dbReference>
<dbReference type="GO" id="GO:0016020">
    <property type="term" value="C:membrane"/>
    <property type="evidence" value="ECO:0007669"/>
    <property type="project" value="UniProtKB-SubCell"/>
</dbReference>
<dbReference type="AlphaFoldDB" id="A0A7R9R2A6"/>
<dbReference type="InterPro" id="IPR036259">
    <property type="entry name" value="MFS_trans_sf"/>
</dbReference>
<gene>
    <name evidence="4" type="ORF">ONB1V03_LOCUS23669</name>
</gene>
<evidence type="ECO:0000256" key="1">
    <source>
        <dbReference type="ARBA" id="ARBA00004141"/>
    </source>
</evidence>
<dbReference type="InterPro" id="IPR020846">
    <property type="entry name" value="MFS_dom"/>
</dbReference>
<dbReference type="SUPFAM" id="SSF103473">
    <property type="entry name" value="MFS general substrate transporter"/>
    <property type="match status" value="1"/>
</dbReference>
<evidence type="ECO:0000259" key="3">
    <source>
        <dbReference type="PROSITE" id="PS50850"/>
    </source>
</evidence>
<dbReference type="PROSITE" id="PS50850">
    <property type="entry name" value="MFS"/>
    <property type="match status" value="1"/>
</dbReference>
<evidence type="ECO:0000256" key="2">
    <source>
        <dbReference type="SAM" id="Phobius"/>
    </source>
</evidence>
<reference evidence="4" key="1">
    <citation type="submission" date="2020-11" db="EMBL/GenBank/DDBJ databases">
        <authorList>
            <person name="Tran Van P."/>
        </authorList>
    </citation>
    <scope>NUCLEOTIDE SEQUENCE</scope>
</reference>
<dbReference type="GO" id="GO:0022857">
    <property type="term" value="F:transmembrane transporter activity"/>
    <property type="evidence" value="ECO:0007669"/>
    <property type="project" value="InterPro"/>
</dbReference>
<keyword evidence="5" id="KW-1185">Reference proteome</keyword>
<evidence type="ECO:0000313" key="5">
    <source>
        <dbReference type="Proteomes" id="UP000728032"/>
    </source>
</evidence>
<accession>A0A7R9R2A6</accession>
<dbReference type="Proteomes" id="UP000728032">
    <property type="component" value="Unassembled WGS sequence"/>
</dbReference>
<dbReference type="OrthoDB" id="196650at2759"/>
<feature type="non-terminal residue" evidence="4">
    <location>
        <position position="1"/>
    </location>
</feature>
<keyword evidence="2" id="KW-1133">Transmembrane helix</keyword>
<sequence>MALIGISFSVGFIIGPVLGASFVMWSRSADAHHFFQLWPALFALTLSLINVLFIWRCFRESLPTNKRARSLGSG</sequence>
<keyword evidence="2" id="KW-0472">Membrane</keyword>
<dbReference type="EMBL" id="OC976715">
    <property type="protein sequence ID" value="CAD7668800.1"/>
    <property type="molecule type" value="Genomic_DNA"/>
</dbReference>
<keyword evidence="2" id="KW-0812">Transmembrane</keyword>
<evidence type="ECO:0000313" key="4">
    <source>
        <dbReference type="EMBL" id="CAD7668800.1"/>
    </source>
</evidence>
<comment type="subcellular location">
    <subcellularLocation>
        <location evidence="1">Membrane</location>
        <topology evidence="1">Multi-pass membrane protein</topology>
    </subcellularLocation>
</comment>